<protein>
    <recommendedName>
        <fullName evidence="1">Reverse transcriptase domain-containing protein</fullName>
    </recommendedName>
</protein>
<keyword evidence="3" id="KW-1185">Reference proteome</keyword>
<comment type="caution">
    <text evidence="2">The sequence shown here is derived from an EMBL/GenBank/DDBJ whole genome shotgun (WGS) entry which is preliminary data.</text>
</comment>
<dbReference type="Gene3D" id="3.30.70.270">
    <property type="match status" value="2"/>
</dbReference>
<proteinExistence type="predicted"/>
<dbReference type="InterPro" id="IPR000477">
    <property type="entry name" value="RT_dom"/>
</dbReference>
<gene>
    <name evidence="2" type="ORF">CRG98_013335</name>
</gene>
<organism evidence="2 3">
    <name type="scientific">Punica granatum</name>
    <name type="common">Pomegranate</name>
    <dbReference type="NCBI Taxonomy" id="22663"/>
    <lineage>
        <taxon>Eukaryota</taxon>
        <taxon>Viridiplantae</taxon>
        <taxon>Streptophyta</taxon>
        <taxon>Embryophyta</taxon>
        <taxon>Tracheophyta</taxon>
        <taxon>Spermatophyta</taxon>
        <taxon>Magnoliopsida</taxon>
        <taxon>eudicotyledons</taxon>
        <taxon>Gunneridae</taxon>
        <taxon>Pentapetalae</taxon>
        <taxon>rosids</taxon>
        <taxon>malvids</taxon>
        <taxon>Myrtales</taxon>
        <taxon>Lythraceae</taxon>
        <taxon>Punica</taxon>
    </lineage>
</organism>
<dbReference type="CDD" id="cd01647">
    <property type="entry name" value="RT_LTR"/>
    <property type="match status" value="1"/>
</dbReference>
<dbReference type="PANTHER" id="PTHR37984:SF5">
    <property type="entry name" value="PROTEIN NYNRIN-LIKE"/>
    <property type="match status" value="1"/>
</dbReference>
<dbReference type="Proteomes" id="UP000233551">
    <property type="component" value="Unassembled WGS sequence"/>
</dbReference>
<dbReference type="PANTHER" id="PTHR37984">
    <property type="entry name" value="PROTEIN CBG26694"/>
    <property type="match status" value="1"/>
</dbReference>
<dbReference type="FunFam" id="3.30.70.270:FF:000020">
    <property type="entry name" value="Transposon Tf2-6 polyprotein-like Protein"/>
    <property type="match status" value="1"/>
</dbReference>
<evidence type="ECO:0000259" key="1">
    <source>
        <dbReference type="Pfam" id="PF00078"/>
    </source>
</evidence>
<dbReference type="STRING" id="22663.A0A2I0KCJ5"/>
<evidence type="ECO:0000313" key="2">
    <source>
        <dbReference type="EMBL" id="PKI66254.1"/>
    </source>
</evidence>
<dbReference type="InterPro" id="IPR050951">
    <property type="entry name" value="Retrovirus_Pol_polyprotein"/>
</dbReference>
<feature type="domain" description="Reverse transcriptase" evidence="1">
    <location>
        <begin position="1"/>
        <end position="81"/>
    </location>
</feature>
<reference evidence="2 3" key="1">
    <citation type="submission" date="2017-11" db="EMBL/GenBank/DDBJ databases">
        <title>De-novo sequencing of pomegranate (Punica granatum L.) genome.</title>
        <authorList>
            <person name="Akparov Z."/>
            <person name="Amiraslanov A."/>
            <person name="Hajiyeva S."/>
            <person name="Abbasov M."/>
            <person name="Kaur K."/>
            <person name="Hamwieh A."/>
            <person name="Solovyev V."/>
            <person name="Salamov A."/>
            <person name="Braich B."/>
            <person name="Kosarev P."/>
            <person name="Mahmoud A."/>
            <person name="Hajiyev E."/>
            <person name="Babayeva S."/>
            <person name="Izzatullayeva V."/>
            <person name="Mammadov A."/>
            <person name="Mammadov A."/>
            <person name="Sharifova S."/>
            <person name="Ojaghi J."/>
            <person name="Eynullazada K."/>
            <person name="Bayramov B."/>
            <person name="Abdulazimova A."/>
            <person name="Shahmuradov I."/>
        </authorList>
    </citation>
    <scope>NUCLEOTIDE SEQUENCE [LARGE SCALE GENOMIC DNA]</scope>
    <source>
        <strain evidence="3">cv. AG2017</strain>
        <tissue evidence="2">Leaf</tissue>
    </source>
</reference>
<sequence length="199" mass="23014">MSFGLCDAPRTFQRCMMNIFSDMIENYIEVFMDDFTVYGDSFDCCLAKLSKVLHLCIESNIVLNYEKCHFMVTHGIILGHVISSRGIEVDKSKVDLILNLLYQSNVRDIRSFLGHASFYRRFIKNFSKIAQPLCYLLQKDTDFAFGKNCKEAFDKLKDLLTSAPINQPPDRELLFEIMTDATITLLELFWGNEWINASM</sequence>
<dbReference type="AlphaFoldDB" id="A0A2I0KCJ5"/>
<dbReference type="SUPFAM" id="SSF56672">
    <property type="entry name" value="DNA/RNA polymerases"/>
    <property type="match status" value="1"/>
</dbReference>
<accession>A0A2I0KCJ5</accession>
<evidence type="ECO:0000313" key="3">
    <source>
        <dbReference type="Proteomes" id="UP000233551"/>
    </source>
</evidence>
<dbReference type="EMBL" id="PGOL01000682">
    <property type="protein sequence ID" value="PKI66254.1"/>
    <property type="molecule type" value="Genomic_DNA"/>
</dbReference>
<dbReference type="InterPro" id="IPR043128">
    <property type="entry name" value="Rev_trsase/Diguanyl_cyclase"/>
</dbReference>
<dbReference type="InterPro" id="IPR043502">
    <property type="entry name" value="DNA/RNA_pol_sf"/>
</dbReference>
<dbReference type="Pfam" id="PF00078">
    <property type="entry name" value="RVT_1"/>
    <property type="match status" value="1"/>
</dbReference>
<name>A0A2I0KCJ5_PUNGR</name>